<keyword evidence="2" id="KW-1185">Reference proteome</keyword>
<comment type="caution">
    <text evidence="1">The sequence shown here is derived from an EMBL/GenBank/DDBJ whole genome shotgun (WGS) entry which is preliminary data.</text>
</comment>
<dbReference type="InterPro" id="IPR036875">
    <property type="entry name" value="Znf_CCHC_sf"/>
</dbReference>
<name>A0AAD9RFW5_9HYME</name>
<evidence type="ECO:0008006" key="3">
    <source>
        <dbReference type="Google" id="ProtNLM"/>
    </source>
</evidence>
<evidence type="ECO:0000313" key="1">
    <source>
        <dbReference type="EMBL" id="KAK2578999.1"/>
    </source>
</evidence>
<dbReference type="GO" id="GO:0003676">
    <property type="term" value="F:nucleic acid binding"/>
    <property type="evidence" value="ECO:0007669"/>
    <property type="project" value="InterPro"/>
</dbReference>
<dbReference type="SUPFAM" id="SSF57756">
    <property type="entry name" value="Retrovirus zinc finger-like domains"/>
    <property type="match status" value="1"/>
</dbReference>
<dbReference type="AlphaFoldDB" id="A0AAD9RFW5"/>
<reference evidence="1" key="2">
    <citation type="journal article" date="2023" name="Commun. Biol.">
        <title>Intrasexual cuticular hydrocarbon dimorphism in a wasp sheds light on hydrocarbon biosynthesis genes in Hymenoptera.</title>
        <authorList>
            <person name="Moris V.C."/>
            <person name="Podsiadlowski L."/>
            <person name="Martin S."/>
            <person name="Oeyen J.P."/>
            <person name="Donath A."/>
            <person name="Petersen M."/>
            <person name="Wilbrandt J."/>
            <person name="Misof B."/>
            <person name="Liedtke D."/>
            <person name="Thamm M."/>
            <person name="Scheiner R."/>
            <person name="Schmitt T."/>
            <person name="Niehuis O."/>
        </authorList>
    </citation>
    <scope>NUCLEOTIDE SEQUENCE</scope>
    <source>
        <strain evidence="1">GBR_01_08_01A</strain>
    </source>
</reference>
<dbReference type="Proteomes" id="UP001258017">
    <property type="component" value="Unassembled WGS sequence"/>
</dbReference>
<reference evidence="1" key="1">
    <citation type="submission" date="2021-08" db="EMBL/GenBank/DDBJ databases">
        <authorList>
            <person name="Misof B."/>
            <person name="Oliver O."/>
            <person name="Podsiadlowski L."/>
            <person name="Donath A."/>
            <person name="Peters R."/>
            <person name="Mayer C."/>
            <person name="Rust J."/>
            <person name="Gunkel S."/>
            <person name="Lesny P."/>
            <person name="Martin S."/>
            <person name="Oeyen J.P."/>
            <person name="Petersen M."/>
            <person name="Panagiotis P."/>
            <person name="Wilbrandt J."/>
            <person name="Tanja T."/>
        </authorList>
    </citation>
    <scope>NUCLEOTIDE SEQUENCE</scope>
    <source>
        <strain evidence="1">GBR_01_08_01A</strain>
        <tissue evidence="1">Thorax + abdomen</tissue>
    </source>
</reference>
<accession>A0AAD9RFW5</accession>
<sequence length="235" mass="27079">MVTFSAEIQIAQLKQKAQYLGYTKISWENYINKKRITQCHRCQEWGHATANCYAEPICLKCAGKHWTRDCTKTKDTPAKCVNCEGGHPANATICQVYQRRLKMLTTKNTPTARTRQTSVNTNINIKDHTQFPSLETKASPLVNVWKHRSEHADLVNTINKATNPVSNESTLVKNSSNQYTEFIELSREIKQINQICNINTMLKIVKEMRIRLQQCHTKIEKFQVFVDFATKLETD</sequence>
<dbReference type="GO" id="GO:0008270">
    <property type="term" value="F:zinc ion binding"/>
    <property type="evidence" value="ECO:0007669"/>
    <property type="project" value="InterPro"/>
</dbReference>
<dbReference type="EMBL" id="JAIFRP010000122">
    <property type="protein sequence ID" value="KAK2578999.1"/>
    <property type="molecule type" value="Genomic_DNA"/>
</dbReference>
<evidence type="ECO:0000313" key="2">
    <source>
        <dbReference type="Proteomes" id="UP001258017"/>
    </source>
</evidence>
<gene>
    <name evidence="1" type="ORF">KPH14_012661</name>
</gene>
<proteinExistence type="predicted"/>
<protein>
    <recommendedName>
        <fullName evidence="3">Gag-like protein</fullName>
    </recommendedName>
</protein>
<organism evidence="1 2">
    <name type="scientific">Odynerus spinipes</name>
    <dbReference type="NCBI Taxonomy" id="1348599"/>
    <lineage>
        <taxon>Eukaryota</taxon>
        <taxon>Metazoa</taxon>
        <taxon>Ecdysozoa</taxon>
        <taxon>Arthropoda</taxon>
        <taxon>Hexapoda</taxon>
        <taxon>Insecta</taxon>
        <taxon>Pterygota</taxon>
        <taxon>Neoptera</taxon>
        <taxon>Endopterygota</taxon>
        <taxon>Hymenoptera</taxon>
        <taxon>Apocrita</taxon>
        <taxon>Aculeata</taxon>
        <taxon>Vespoidea</taxon>
        <taxon>Vespidae</taxon>
        <taxon>Eumeninae</taxon>
        <taxon>Odynerus</taxon>
    </lineage>
</organism>